<sequence length="178" mass="21416">MLTIITPCCRPENLPKIYESIHFESIDKWIIIYDTTKGRTYTHIYNNHPKIIEDDCSDPGVTGNPQRNLGISMVKDGFLFFLDDDNIMHPDFWTILPTLEEEYFYTWDQENALKGNKIELEHIDTSMFIVSKKFCKNLKWKPDERWFADYLYIKTIYDFYPSKHKYIPKVLCYYNKLR</sequence>
<dbReference type="AlphaFoldDB" id="A0A6C0KN37"/>
<organism evidence="1">
    <name type="scientific">viral metagenome</name>
    <dbReference type="NCBI Taxonomy" id="1070528"/>
    <lineage>
        <taxon>unclassified sequences</taxon>
        <taxon>metagenomes</taxon>
        <taxon>organismal metagenomes</taxon>
    </lineage>
</organism>
<protein>
    <recommendedName>
        <fullName evidence="2">Glycosyltransferase 2-like domain-containing protein</fullName>
    </recommendedName>
</protein>
<dbReference type="InterPro" id="IPR029044">
    <property type="entry name" value="Nucleotide-diphossugar_trans"/>
</dbReference>
<name>A0A6C0KN37_9ZZZZ</name>
<dbReference type="SUPFAM" id="SSF53448">
    <property type="entry name" value="Nucleotide-diphospho-sugar transferases"/>
    <property type="match status" value="1"/>
</dbReference>
<dbReference type="CDD" id="cd00761">
    <property type="entry name" value="Glyco_tranf_GTA_type"/>
    <property type="match status" value="1"/>
</dbReference>
<dbReference type="EMBL" id="MN740925">
    <property type="protein sequence ID" value="QHU18090.1"/>
    <property type="molecule type" value="Genomic_DNA"/>
</dbReference>
<evidence type="ECO:0000313" key="1">
    <source>
        <dbReference type="EMBL" id="QHU18090.1"/>
    </source>
</evidence>
<proteinExistence type="predicted"/>
<accession>A0A6C0KN37</accession>
<evidence type="ECO:0008006" key="2">
    <source>
        <dbReference type="Google" id="ProtNLM"/>
    </source>
</evidence>
<reference evidence="1" key="1">
    <citation type="journal article" date="2020" name="Nature">
        <title>Giant virus diversity and host interactions through global metagenomics.</title>
        <authorList>
            <person name="Schulz F."/>
            <person name="Roux S."/>
            <person name="Paez-Espino D."/>
            <person name="Jungbluth S."/>
            <person name="Walsh D.A."/>
            <person name="Denef V.J."/>
            <person name="McMahon K.D."/>
            <person name="Konstantinidis K.T."/>
            <person name="Eloe-Fadrosh E.A."/>
            <person name="Kyrpides N.C."/>
            <person name="Woyke T."/>
        </authorList>
    </citation>
    <scope>NUCLEOTIDE SEQUENCE</scope>
    <source>
        <strain evidence="1">GVMAG-S-3300013006-138</strain>
    </source>
</reference>